<dbReference type="STRING" id="1121439.dsat_1601"/>
<dbReference type="Proteomes" id="UP000014975">
    <property type="component" value="Unassembled WGS sequence"/>
</dbReference>
<protein>
    <submittedName>
        <fullName evidence="1">Uncharacterized protein</fullName>
    </submittedName>
</protein>
<accession>S7T1M8</accession>
<sequence>MSNGNANALQGAVKTEKGLSFKGFIMEPIIDKCEGCDRAVAFEDTTYCPSYAKPARKWSYGICNFATHVKAEKTKTGEVKINPLKASKRAARGR</sequence>
<name>S7T1M8_9BACT</name>
<evidence type="ECO:0000313" key="1">
    <source>
        <dbReference type="EMBL" id="EPR30461.1"/>
    </source>
</evidence>
<comment type="caution">
    <text evidence="1">The sequence shown here is derived from an EMBL/GenBank/DDBJ whole genome shotgun (WGS) entry which is preliminary data.</text>
</comment>
<dbReference type="EMBL" id="ATHI01000032">
    <property type="protein sequence ID" value="EPR30461.1"/>
    <property type="molecule type" value="Genomic_DNA"/>
</dbReference>
<proteinExistence type="predicted"/>
<gene>
    <name evidence="1" type="ORF">dsat_1601</name>
</gene>
<dbReference type="Pfam" id="PF20657">
    <property type="entry name" value="DUF6811"/>
    <property type="match status" value="1"/>
</dbReference>
<organism evidence="1 2">
    <name type="scientific">Alkalidesulfovibrio alkalitolerans DSM 16529</name>
    <dbReference type="NCBI Taxonomy" id="1121439"/>
    <lineage>
        <taxon>Bacteria</taxon>
        <taxon>Pseudomonadati</taxon>
        <taxon>Thermodesulfobacteriota</taxon>
        <taxon>Desulfovibrionia</taxon>
        <taxon>Desulfovibrionales</taxon>
        <taxon>Desulfovibrionaceae</taxon>
        <taxon>Alkalidesulfovibrio</taxon>
    </lineage>
</organism>
<dbReference type="eggNOG" id="ENOG50331TB">
    <property type="taxonomic scope" value="Bacteria"/>
</dbReference>
<dbReference type="AlphaFoldDB" id="S7T1M8"/>
<evidence type="ECO:0000313" key="2">
    <source>
        <dbReference type="Proteomes" id="UP000014975"/>
    </source>
</evidence>
<keyword evidence="2" id="KW-1185">Reference proteome</keyword>
<dbReference type="PATRIC" id="fig|1121439.3.peg.2988"/>
<reference evidence="1 2" key="1">
    <citation type="journal article" date="2013" name="Genome Announc.">
        <title>Draft genome sequences for three mercury-methylating, sulfate-reducing bacteria.</title>
        <authorList>
            <person name="Brown S.D."/>
            <person name="Hurt R.A.Jr."/>
            <person name="Gilmour C.C."/>
            <person name="Elias D.A."/>
        </authorList>
    </citation>
    <scope>NUCLEOTIDE SEQUENCE [LARGE SCALE GENOMIC DNA]</scope>
    <source>
        <strain evidence="1 2">DSM 16529</strain>
    </source>
</reference>
<dbReference type="NCBIfam" id="NF038144">
    <property type="entry name" value="PxxKW"/>
    <property type="match status" value="1"/>
</dbReference>
<dbReference type="OrthoDB" id="5387471at2"/>
<dbReference type="RefSeq" id="WP_020888297.1">
    <property type="nucleotide sequence ID" value="NZ_ATHI01000032.1"/>
</dbReference>
<dbReference type="InterPro" id="IPR047766">
    <property type="entry name" value="PxxKW_fam"/>
</dbReference>